<feature type="domain" description="HTH merR-type" evidence="4">
    <location>
        <begin position="4"/>
        <end position="73"/>
    </location>
</feature>
<dbReference type="Gene3D" id="1.10.1660.10">
    <property type="match status" value="1"/>
</dbReference>
<dbReference type="CDD" id="cd04785">
    <property type="entry name" value="HTH_CadR-PbrR-like"/>
    <property type="match status" value="1"/>
</dbReference>
<dbReference type="PATRIC" id="fig|361041.3.peg.3334"/>
<dbReference type="Pfam" id="PF00376">
    <property type="entry name" value="MerR"/>
    <property type="match status" value="1"/>
</dbReference>
<evidence type="ECO:0000313" key="6">
    <source>
        <dbReference type="Proteomes" id="UP000033514"/>
    </source>
</evidence>
<evidence type="ECO:0000313" key="5">
    <source>
        <dbReference type="EMBL" id="KKB75945.1"/>
    </source>
</evidence>
<dbReference type="InterPro" id="IPR009061">
    <property type="entry name" value="DNA-bd_dom_put_sf"/>
</dbReference>
<dbReference type="STRING" id="361041.VW35_19585"/>
<protein>
    <submittedName>
        <fullName evidence="5">MerR family transcriptional regulator</fullName>
    </submittedName>
</protein>
<organism evidence="5 6">
    <name type="scientific">Devosia soli</name>
    <dbReference type="NCBI Taxonomy" id="361041"/>
    <lineage>
        <taxon>Bacteria</taxon>
        <taxon>Pseudomonadati</taxon>
        <taxon>Pseudomonadota</taxon>
        <taxon>Alphaproteobacteria</taxon>
        <taxon>Hyphomicrobiales</taxon>
        <taxon>Devosiaceae</taxon>
        <taxon>Devosia</taxon>
    </lineage>
</organism>
<evidence type="ECO:0000256" key="2">
    <source>
        <dbReference type="ARBA" id="ARBA00023125"/>
    </source>
</evidence>
<keyword evidence="2" id="KW-0238">DNA-binding</keyword>
<dbReference type="PRINTS" id="PR00040">
    <property type="entry name" value="HTHMERR"/>
</dbReference>
<accession>A0A0F5L159</accession>
<keyword evidence="1" id="KW-0805">Transcription regulation</keyword>
<dbReference type="SMART" id="SM00422">
    <property type="entry name" value="HTH_MERR"/>
    <property type="match status" value="1"/>
</dbReference>
<evidence type="ECO:0000256" key="1">
    <source>
        <dbReference type="ARBA" id="ARBA00023015"/>
    </source>
</evidence>
<dbReference type="PANTHER" id="PTHR30204:SF94">
    <property type="entry name" value="HEAVY METAL-DEPENDENT TRANSCRIPTIONAL REGULATOR HI_0293-RELATED"/>
    <property type="match status" value="1"/>
</dbReference>
<dbReference type="InterPro" id="IPR015358">
    <property type="entry name" value="Tscrpt_reg_MerR_DNA-bd"/>
</dbReference>
<reference evidence="5 6" key="1">
    <citation type="submission" date="2015-03" db="EMBL/GenBank/DDBJ databases">
        <authorList>
            <person name="Hassan Y.I."/>
            <person name="Lepp D."/>
            <person name="Zhou T."/>
        </authorList>
    </citation>
    <scope>NUCLEOTIDE SEQUENCE [LARGE SCALE GENOMIC DNA]</scope>
    <source>
        <strain evidence="5 6">GH2-10</strain>
    </source>
</reference>
<dbReference type="GO" id="GO:0003677">
    <property type="term" value="F:DNA binding"/>
    <property type="evidence" value="ECO:0007669"/>
    <property type="project" value="UniProtKB-KW"/>
</dbReference>
<dbReference type="SUPFAM" id="SSF46955">
    <property type="entry name" value="Putative DNA-binding domain"/>
    <property type="match status" value="1"/>
</dbReference>
<dbReference type="PROSITE" id="PS50937">
    <property type="entry name" value="HTH_MERR_2"/>
    <property type="match status" value="1"/>
</dbReference>
<keyword evidence="6" id="KW-1185">Reference proteome</keyword>
<name>A0A0F5L159_9HYPH</name>
<dbReference type="PROSITE" id="PS00552">
    <property type="entry name" value="HTH_MERR_1"/>
    <property type="match status" value="1"/>
</dbReference>
<comment type="caution">
    <text evidence="5">The sequence shown here is derived from an EMBL/GenBank/DDBJ whole genome shotgun (WGS) entry which is preliminary data.</text>
</comment>
<dbReference type="InterPro" id="IPR047057">
    <property type="entry name" value="MerR_fam"/>
</dbReference>
<dbReference type="OrthoDB" id="9802944at2"/>
<dbReference type="RefSeq" id="WP_046144761.1">
    <property type="nucleotide sequence ID" value="NZ_LAJG01000048.1"/>
</dbReference>
<dbReference type="AlphaFoldDB" id="A0A0F5L159"/>
<dbReference type="GO" id="GO:0003700">
    <property type="term" value="F:DNA-binding transcription factor activity"/>
    <property type="evidence" value="ECO:0007669"/>
    <property type="project" value="InterPro"/>
</dbReference>
<dbReference type="Pfam" id="PF09278">
    <property type="entry name" value="MerR-DNA-bind"/>
    <property type="match status" value="1"/>
</dbReference>
<evidence type="ECO:0000259" key="4">
    <source>
        <dbReference type="PROSITE" id="PS50937"/>
    </source>
</evidence>
<keyword evidence="3" id="KW-0804">Transcription</keyword>
<sequence>MSQGITIGNVSQASGVKVPTIRYYEQIGLLPSPPRTEGNRRSYDERDLERLTFIRHSRELGFEIDEIRTLLSLQDRPDVSCEDADAIASRHLADVKQKIASLTALQHELERMVEGCSHGRVEDCKVIDILADHGKCRFHADHVPHL</sequence>
<dbReference type="PANTHER" id="PTHR30204">
    <property type="entry name" value="REDOX-CYCLING DRUG-SENSING TRANSCRIPTIONAL ACTIVATOR SOXR"/>
    <property type="match status" value="1"/>
</dbReference>
<evidence type="ECO:0000256" key="3">
    <source>
        <dbReference type="ARBA" id="ARBA00023163"/>
    </source>
</evidence>
<proteinExistence type="predicted"/>
<dbReference type="EMBL" id="LAJG01000048">
    <property type="protein sequence ID" value="KKB75945.1"/>
    <property type="molecule type" value="Genomic_DNA"/>
</dbReference>
<gene>
    <name evidence="5" type="ORF">VW35_19585</name>
</gene>
<dbReference type="Proteomes" id="UP000033514">
    <property type="component" value="Unassembled WGS sequence"/>
</dbReference>
<dbReference type="InterPro" id="IPR000551">
    <property type="entry name" value="MerR-type_HTH_dom"/>
</dbReference>